<gene>
    <name evidence="8" type="ORF">HOLleu_06753</name>
</gene>
<comment type="similarity">
    <text evidence="2">Belongs to the bile acid:sodium symporter (BASS) (TC 2.A.28) family.</text>
</comment>
<name>A0A9Q1CML0_HOLLE</name>
<evidence type="ECO:0000256" key="4">
    <source>
        <dbReference type="ARBA" id="ARBA00022847"/>
    </source>
</evidence>
<dbReference type="Gene3D" id="1.20.1530.20">
    <property type="match status" value="1"/>
</dbReference>
<feature type="transmembrane region" description="Helical" evidence="7">
    <location>
        <begin position="147"/>
        <end position="167"/>
    </location>
</feature>
<dbReference type="InterPro" id="IPR038770">
    <property type="entry name" value="Na+/solute_symporter_sf"/>
</dbReference>
<keyword evidence="4" id="KW-0813">Transport</keyword>
<protein>
    <submittedName>
        <fullName evidence="8">Ileal sodium/bile acid cotransporter</fullName>
    </submittedName>
</protein>
<comment type="caution">
    <text evidence="8">The sequence shown here is derived from an EMBL/GenBank/DDBJ whole genome shotgun (WGS) entry which is preliminary data.</text>
</comment>
<evidence type="ECO:0000313" key="8">
    <source>
        <dbReference type="EMBL" id="KAJ8047695.1"/>
    </source>
</evidence>
<dbReference type="PANTHER" id="PTHR10361">
    <property type="entry name" value="SODIUM-BILE ACID COTRANSPORTER"/>
    <property type="match status" value="1"/>
</dbReference>
<organism evidence="8 9">
    <name type="scientific">Holothuria leucospilota</name>
    <name type="common">Black long sea cucumber</name>
    <name type="synonym">Mertensiothuria leucospilota</name>
    <dbReference type="NCBI Taxonomy" id="206669"/>
    <lineage>
        <taxon>Eukaryota</taxon>
        <taxon>Metazoa</taxon>
        <taxon>Echinodermata</taxon>
        <taxon>Eleutherozoa</taxon>
        <taxon>Echinozoa</taxon>
        <taxon>Holothuroidea</taxon>
        <taxon>Aspidochirotacea</taxon>
        <taxon>Aspidochirotida</taxon>
        <taxon>Holothuriidae</taxon>
        <taxon>Holothuria</taxon>
    </lineage>
</organism>
<evidence type="ECO:0000256" key="5">
    <source>
        <dbReference type="ARBA" id="ARBA00022989"/>
    </source>
</evidence>
<feature type="transmembrane region" description="Helical" evidence="7">
    <location>
        <begin position="210"/>
        <end position="231"/>
    </location>
</feature>
<feature type="transmembrane region" description="Helical" evidence="7">
    <location>
        <begin position="15"/>
        <end position="38"/>
    </location>
</feature>
<dbReference type="AlphaFoldDB" id="A0A9Q1CML0"/>
<dbReference type="PANTHER" id="PTHR10361:SF28">
    <property type="entry name" value="P3 PROTEIN-RELATED"/>
    <property type="match status" value="1"/>
</dbReference>
<dbReference type="InterPro" id="IPR002657">
    <property type="entry name" value="BilAc:Na_symport/Acr3"/>
</dbReference>
<feature type="transmembrane region" description="Helical" evidence="7">
    <location>
        <begin position="238"/>
        <end position="254"/>
    </location>
</feature>
<keyword evidence="4" id="KW-0769">Symport</keyword>
<evidence type="ECO:0000256" key="1">
    <source>
        <dbReference type="ARBA" id="ARBA00004141"/>
    </source>
</evidence>
<evidence type="ECO:0000313" key="9">
    <source>
        <dbReference type="Proteomes" id="UP001152320"/>
    </source>
</evidence>
<evidence type="ECO:0000256" key="3">
    <source>
        <dbReference type="ARBA" id="ARBA00022692"/>
    </source>
</evidence>
<dbReference type="EMBL" id="JAIZAY010000002">
    <property type="protein sequence ID" value="KAJ8047695.1"/>
    <property type="molecule type" value="Genomic_DNA"/>
</dbReference>
<sequence>MEDTKLNFGMTIEQLNWITATISLIAQVLTLFSVGCRLRKRDFEYVEKGMCLGLFLQTMILPALGYIIANAFRLKQADALATLATSAAPVASYVGVLTYWAGGNVALSVLLSTMSTTLSIALLPMWFLLYSQLWGNHIFITVDPQDVSFYLCIVIFPVGAGMILQNIIPKFSNVLARQICSCAFLVEITLVAVITALVNPRQFDASWKVWSAAFVLPIVAHFIGFVSAFTLRLSYEKCIAISLAIGVSNSNIVISTGRRRFADSVDLLRLPEMYAVFAPIQGVVWALFFNRFSFITDKYPNLFGSREFDEV</sequence>
<evidence type="ECO:0000256" key="6">
    <source>
        <dbReference type="ARBA" id="ARBA00023136"/>
    </source>
</evidence>
<dbReference type="OrthoDB" id="203097at2759"/>
<dbReference type="Proteomes" id="UP001152320">
    <property type="component" value="Chromosome 2"/>
</dbReference>
<evidence type="ECO:0000256" key="7">
    <source>
        <dbReference type="SAM" id="Phobius"/>
    </source>
</evidence>
<feature type="transmembrane region" description="Helical" evidence="7">
    <location>
        <begin position="179"/>
        <end position="198"/>
    </location>
</feature>
<dbReference type="InterPro" id="IPR004710">
    <property type="entry name" value="Bilac:Na_transpt"/>
</dbReference>
<dbReference type="GO" id="GO:0016020">
    <property type="term" value="C:membrane"/>
    <property type="evidence" value="ECO:0007669"/>
    <property type="project" value="UniProtKB-SubCell"/>
</dbReference>
<feature type="transmembrane region" description="Helical" evidence="7">
    <location>
        <begin position="50"/>
        <end position="68"/>
    </location>
</feature>
<dbReference type="GO" id="GO:0008508">
    <property type="term" value="F:bile acid:sodium symporter activity"/>
    <property type="evidence" value="ECO:0007669"/>
    <property type="project" value="TreeGrafter"/>
</dbReference>
<accession>A0A9Q1CML0</accession>
<keyword evidence="9" id="KW-1185">Reference proteome</keyword>
<evidence type="ECO:0000256" key="2">
    <source>
        <dbReference type="ARBA" id="ARBA00006528"/>
    </source>
</evidence>
<keyword evidence="3 7" id="KW-0812">Transmembrane</keyword>
<feature type="transmembrane region" description="Helical" evidence="7">
    <location>
        <begin position="274"/>
        <end position="292"/>
    </location>
</feature>
<feature type="transmembrane region" description="Helical" evidence="7">
    <location>
        <begin position="80"/>
        <end position="100"/>
    </location>
</feature>
<feature type="transmembrane region" description="Helical" evidence="7">
    <location>
        <begin position="107"/>
        <end position="127"/>
    </location>
</feature>
<comment type="subcellular location">
    <subcellularLocation>
        <location evidence="1">Membrane</location>
        <topology evidence="1">Multi-pass membrane protein</topology>
    </subcellularLocation>
</comment>
<keyword evidence="6 7" id="KW-0472">Membrane</keyword>
<keyword evidence="5 7" id="KW-1133">Transmembrane helix</keyword>
<reference evidence="8" key="1">
    <citation type="submission" date="2021-10" db="EMBL/GenBank/DDBJ databases">
        <title>Tropical sea cucumber genome reveals ecological adaptation and Cuvierian tubules defense mechanism.</title>
        <authorList>
            <person name="Chen T."/>
        </authorList>
    </citation>
    <scope>NUCLEOTIDE SEQUENCE</scope>
    <source>
        <strain evidence="8">Nanhai2018</strain>
        <tissue evidence="8">Muscle</tissue>
    </source>
</reference>
<proteinExistence type="inferred from homology"/>
<dbReference type="Pfam" id="PF01758">
    <property type="entry name" value="SBF"/>
    <property type="match status" value="1"/>
</dbReference>